<protein>
    <submittedName>
        <fullName evidence="6">Zf-HC2 domain-containing protein</fullName>
    </submittedName>
</protein>
<feature type="region of interest" description="Disordered" evidence="3">
    <location>
        <begin position="205"/>
        <end position="248"/>
    </location>
</feature>
<evidence type="ECO:0000259" key="5">
    <source>
        <dbReference type="Pfam" id="PF13490"/>
    </source>
</evidence>
<keyword evidence="1" id="KW-0805">Transcription regulation</keyword>
<reference evidence="6 7" key="1">
    <citation type="submission" date="2023-02" db="EMBL/GenBank/DDBJ databases">
        <authorList>
            <person name="Mo P."/>
        </authorList>
    </citation>
    <scope>NUCLEOTIDE SEQUENCE [LARGE SCALE GENOMIC DNA]</scope>
    <source>
        <strain evidence="6 7">HUAS 3</strain>
    </source>
</reference>
<keyword evidence="7" id="KW-1185">Reference proteome</keyword>
<evidence type="ECO:0000313" key="7">
    <source>
        <dbReference type="Proteomes" id="UP001219605"/>
    </source>
</evidence>
<feature type="transmembrane region" description="Helical" evidence="4">
    <location>
        <begin position="175"/>
        <end position="194"/>
    </location>
</feature>
<feature type="domain" description="Putative zinc-finger" evidence="5">
    <location>
        <begin position="3"/>
        <end position="37"/>
    </location>
</feature>
<dbReference type="Gene3D" id="1.10.10.1320">
    <property type="entry name" value="Anti-sigma factor, zinc-finger domain"/>
    <property type="match status" value="1"/>
</dbReference>
<feature type="transmembrane region" description="Helical" evidence="4">
    <location>
        <begin position="125"/>
        <end position="141"/>
    </location>
</feature>
<dbReference type="Proteomes" id="UP001219605">
    <property type="component" value="Chromosome"/>
</dbReference>
<proteinExistence type="predicted"/>
<keyword evidence="2" id="KW-0804">Transcription</keyword>
<dbReference type="RefSeq" id="WP_275028780.1">
    <property type="nucleotide sequence ID" value="NZ_CP118615.1"/>
</dbReference>
<keyword evidence="4" id="KW-0812">Transmembrane</keyword>
<sequence>MNCASCRDALSARLDGEESPGEGPALDAHLASCPSCRRWYDDAAEVGRLLRVALPTPPSRGIPDSVLAVAPSPWWARLSRTLYGLLGVLGAGQFLLGVTQIGALARGTHTHTDQVASAGHLWHESAAWNLAIGAAFGLIAARRVRPAAMVPVLTVFVAVLTLLSLGDVGAGRVQVAWLLSHGFLIAGYGVLLLLRHPLLDFGDPPTGPRSGRWRPVFDDPADEAADLPGPSGRRWAPGSPTPTRREVA</sequence>
<dbReference type="EMBL" id="CP118615">
    <property type="protein sequence ID" value="WDZ82528.1"/>
    <property type="molecule type" value="Genomic_DNA"/>
</dbReference>
<dbReference type="InterPro" id="IPR027383">
    <property type="entry name" value="Znf_put"/>
</dbReference>
<evidence type="ECO:0000256" key="3">
    <source>
        <dbReference type="SAM" id="MobiDB-lite"/>
    </source>
</evidence>
<accession>A0ABY7ZI27</accession>
<keyword evidence="4" id="KW-1133">Transmembrane helix</keyword>
<evidence type="ECO:0000256" key="4">
    <source>
        <dbReference type="SAM" id="Phobius"/>
    </source>
</evidence>
<evidence type="ECO:0000256" key="1">
    <source>
        <dbReference type="ARBA" id="ARBA00023015"/>
    </source>
</evidence>
<dbReference type="Pfam" id="PF13490">
    <property type="entry name" value="zf-HC2"/>
    <property type="match status" value="1"/>
</dbReference>
<feature type="transmembrane region" description="Helical" evidence="4">
    <location>
        <begin position="82"/>
        <end position="105"/>
    </location>
</feature>
<name>A0ABY7ZI27_9ACTN</name>
<gene>
    <name evidence="6" type="ORF">PVK37_18795</name>
</gene>
<evidence type="ECO:0000256" key="2">
    <source>
        <dbReference type="ARBA" id="ARBA00023163"/>
    </source>
</evidence>
<feature type="transmembrane region" description="Helical" evidence="4">
    <location>
        <begin position="148"/>
        <end position="169"/>
    </location>
</feature>
<dbReference type="InterPro" id="IPR041916">
    <property type="entry name" value="Anti_sigma_zinc_sf"/>
</dbReference>
<evidence type="ECO:0000313" key="6">
    <source>
        <dbReference type="EMBL" id="WDZ82528.1"/>
    </source>
</evidence>
<keyword evidence="4" id="KW-0472">Membrane</keyword>
<organism evidence="6 7">
    <name type="scientific">Micromonospora cathayae</name>
    <dbReference type="NCBI Taxonomy" id="3028804"/>
    <lineage>
        <taxon>Bacteria</taxon>
        <taxon>Bacillati</taxon>
        <taxon>Actinomycetota</taxon>
        <taxon>Actinomycetes</taxon>
        <taxon>Micromonosporales</taxon>
        <taxon>Micromonosporaceae</taxon>
        <taxon>Micromonospora</taxon>
    </lineage>
</organism>